<dbReference type="InterPro" id="IPR025540">
    <property type="entry name" value="FlK"/>
</dbReference>
<dbReference type="Gene3D" id="3.10.129.10">
    <property type="entry name" value="Hotdog Thioesterase"/>
    <property type="match status" value="1"/>
</dbReference>
<name>A0ABM8Z8A9_9LACO</name>
<dbReference type="PANTHER" id="PTHR36934">
    <property type="entry name" value="BLR0278 PROTEIN"/>
    <property type="match status" value="1"/>
</dbReference>
<comment type="caution">
    <text evidence="2">The sequence shown here is derived from an EMBL/GenBank/DDBJ whole genome shotgun (WGS) entry which is preliminary data.</text>
</comment>
<protein>
    <recommendedName>
        <fullName evidence="1">Fluoroacetyl-CoA-specific thioesterase-like domain-containing protein</fullName>
    </recommendedName>
</protein>
<feature type="domain" description="Fluoroacetyl-CoA-specific thioesterase-like" evidence="1">
    <location>
        <begin position="14"/>
        <end position="116"/>
    </location>
</feature>
<dbReference type="SUPFAM" id="SSF54637">
    <property type="entry name" value="Thioesterase/thiol ester dehydrase-isomerase"/>
    <property type="match status" value="1"/>
</dbReference>
<reference evidence="2 3" key="1">
    <citation type="submission" date="2021-11" db="EMBL/GenBank/DDBJ databases">
        <authorList>
            <person name="Depoorter E."/>
        </authorList>
    </citation>
    <scope>NUCLEOTIDE SEQUENCE [LARGE SCALE GENOMIC DNA]</scope>
    <source>
        <strain evidence="2 3">LMG 24286</strain>
    </source>
</reference>
<keyword evidence="3" id="KW-1185">Reference proteome</keyword>
<dbReference type="InterPro" id="IPR054485">
    <property type="entry name" value="FlK-like_dom"/>
</dbReference>
<proteinExistence type="predicted"/>
<accession>A0ABM8Z8A9</accession>
<dbReference type="InterPro" id="IPR029069">
    <property type="entry name" value="HotDog_dom_sf"/>
</dbReference>
<gene>
    <name evidence="2" type="ORF">WGH24286_00073</name>
</gene>
<dbReference type="PIRSF" id="PIRSF014972">
    <property type="entry name" value="FlK"/>
    <property type="match status" value="1"/>
</dbReference>
<sequence length="126" mass="13330">MLAIGQHSTRSLTVTMADTALAMHSGSLAVLATPRLIALCEETACELIATSLVAGQTTVGTHIDLQHQAPTPIGGIVTVTCTLTAQSVHHFSFDLVVKDAKRQVAIGQHERVKVDTKAFMAKVDNV</sequence>
<evidence type="ECO:0000313" key="2">
    <source>
        <dbReference type="EMBL" id="CAH0417661.1"/>
    </source>
</evidence>
<dbReference type="PANTHER" id="PTHR36934:SF1">
    <property type="entry name" value="THIOESTERASE DOMAIN-CONTAINING PROTEIN"/>
    <property type="match status" value="1"/>
</dbReference>
<organism evidence="2 3">
    <name type="scientific">Periweissella ghanensis</name>
    <dbReference type="NCBI Taxonomy" id="467997"/>
    <lineage>
        <taxon>Bacteria</taxon>
        <taxon>Bacillati</taxon>
        <taxon>Bacillota</taxon>
        <taxon>Bacilli</taxon>
        <taxon>Lactobacillales</taxon>
        <taxon>Lactobacillaceae</taxon>
        <taxon>Periweissella</taxon>
    </lineage>
</organism>
<evidence type="ECO:0000313" key="3">
    <source>
        <dbReference type="Proteomes" id="UP000789719"/>
    </source>
</evidence>
<dbReference type="Pfam" id="PF22636">
    <property type="entry name" value="FlK"/>
    <property type="match status" value="1"/>
</dbReference>
<dbReference type="EMBL" id="CAKKNT010000001">
    <property type="protein sequence ID" value="CAH0417661.1"/>
    <property type="molecule type" value="Genomic_DNA"/>
</dbReference>
<dbReference type="RefSeq" id="WP_230097791.1">
    <property type="nucleotide sequence ID" value="NZ_CAKKNT010000001.1"/>
</dbReference>
<evidence type="ECO:0000259" key="1">
    <source>
        <dbReference type="Pfam" id="PF22636"/>
    </source>
</evidence>
<dbReference type="Proteomes" id="UP000789719">
    <property type="component" value="Unassembled WGS sequence"/>
</dbReference>